<dbReference type="AlphaFoldDB" id="A0A9X1NNP4"/>
<feature type="compositionally biased region" description="Low complexity" evidence="1">
    <location>
        <begin position="72"/>
        <end position="86"/>
    </location>
</feature>
<feature type="region of interest" description="Disordered" evidence="1">
    <location>
        <begin position="1"/>
        <end position="29"/>
    </location>
</feature>
<sequence length="138" mass="15056">MTSQGPDRPQEPPKGRPGPRAGQRKRRTFPAAYKARILAEYDQLEAAGDRGALLRREGLYHSHIQNWRKAAAEGAHAALAPSAGPAKTSTESAENRKLRKENARLQAELARSKAVTEAMGKMVALLETLSESADTQQK</sequence>
<gene>
    <name evidence="2" type="ORF">LR394_38585</name>
</gene>
<dbReference type="EMBL" id="JAJOMB010000035">
    <property type="protein sequence ID" value="MCD5316819.1"/>
    <property type="molecule type" value="Genomic_DNA"/>
</dbReference>
<dbReference type="GO" id="GO:0003677">
    <property type="term" value="F:DNA binding"/>
    <property type="evidence" value="ECO:0007669"/>
    <property type="project" value="InterPro"/>
</dbReference>
<reference evidence="2" key="1">
    <citation type="submission" date="2021-11" db="EMBL/GenBank/DDBJ databases">
        <title>Streptomyces corallinus and Kineosporia corallina sp. nov., two new coral-derived marine actinobacteria.</title>
        <authorList>
            <person name="Buangrab K."/>
            <person name="Sutthacheep M."/>
            <person name="Yeemin T."/>
            <person name="Harunari E."/>
            <person name="Igarashi Y."/>
            <person name="Sripreechasak P."/>
            <person name="Kanchanasin P."/>
            <person name="Tanasupawat S."/>
            <person name="Phongsopitanun W."/>
        </authorList>
    </citation>
    <scope>NUCLEOTIDE SEQUENCE</scope>
    <source>
        <strain evidence="2">JCM 31032</strain>
    </source>
</reference>
<evidence type="ECO:0000256" key="1">
    <source>
        <dbReference type="SAM" id="MobiDB-lite"/>
    </source>
</evidence>
<dbReference type="GO" id="GO:0006313">
    <property type="term" value="P:DNA transposition"/>
    <property type="evidence" value="ECO:0007669"/>
    <property type="project" value="InterPro"/>
</dbReference>
<evidence type="ECO:0000313" key="3">
    <source>
        <dbReference type="Proteomes" id="UP001138997"/>
    </source>
</evidence>
<protein>
    <submittedName>
        <fullName evidence="2">Transposase</fullName>
    </submittedName>
</protein>
<keyword evidence="3" id="KW-1185">Reference proteome</keyword>
<name>A0A9X1NNP4_9ACTN</name>
<organism evidence="2 3">
    <name type="scientific">Kineosporia babensis</name>
    <dbReference type="NCBI Taxonomy" id="499548"/>
    <lineage>
        <taxon>Bacteria</taxon>
        <taxon>Bacillati</taxon>
        <taxon>Actinomycetota</taxon>
        <taxon>Actinomycetes</taxon>
        <taxon>Kineosporiales</taxon>
        <taxon>Kineosporiaceae</taxon>
        <taxon>Kineosporia</taxon>
    </lineage>
</organism>
<dbReference type="Pfam" id="PF01527">
    <property type="entry name" value="HTH_Tnp_1"/>
    <property type="match status" value="1"/>
</dbReference>
<evidence type="ECO:0000313" key="2">
    <source>
        <dbReference type="EMBL" id="MCD5316819.1"/>
    </source>
</evidence>
<accession>A0A9X1NNP4</accession>
<dbReference type="GO" id="GO:0004803">
    <property type="term" value="F:transposase activity"/>
    <property type="evidence" value="ECO:0007669"/>
    <property type="project" value="InterPro"/>
</dbReference>
<proteinExistence type="predicted"/>
<feature type="region of interest" description="Disordered" evidence="1">
    <location>
        <begin position="72"/>
        <end position="98"/>
    </location>
</feature>
<dbReference type="Proteomes" id="UP001138997">
    <property type="component" value="Unassembled WGS sequence"/>
</dbReference>
<comment type="caution">
    <text evidence="2">The sequence shown here is derived from an EMBL/GenBank/DDBJ whole genome shotgun (WGS) entry which is preliminary data.</text>
</comment>
<dbReference type="RefSeq" id="WP_231449671.1">
    <property type="nucleotide sequence ID" value="NZ_JAJOMB010000035.1"/>
</dbReference>
<dbReference type="InterPro" id="IPR002514">
    <property type="entry name" value="Transposase_8"/>
</dbReference>
<dbReference type="SUPFAM" id="SSF46689">
    <property type="entry name" value="Homeodomain-like"/>
    <property type="match status" value="1"/>
</dbReference>
<dbReference type="InterPro" id="IPR009057">
    <property type="entry name" value="Homeodomain-like_sf"/>
</dbReference>